<feature type="transmembrane region" description="Helical" evidence="6">
    <location>
        <begin position="152"/>
        <end position="175"/>
    </location>
</feature>
<feature type="transmembrane region" description="Helical" evidence="6">
    <location>
        <begin position="389"/>
        <end position="410"/>
    </location>
</feature>
<feature type="transmembrane region" description="Helical" evidence="6">
    <location>
        <begin position="312"/>
        <end position="337"/>
    </location>
</feature>
<feature type="transmembrane region" description="Helical" evidence="6">
    <location>
        <begin position="61"/>
        <end position="85"/>
    </location>
</feature>
<dbReference type="RefSeq" id="WP_319615372.1">
    <property type="nucleotide sequence ID" value="NZ_JAWXYB010000018.1"/>
</dbReference>
<protein>
    <submittedName>
        <fullName evidence="7">Amino acid permease</fullName>
    </submittedName>
</protein>
<dbReference type="GO" id="GO:0022857">
    <property type="term" value="F:transmembrane transporter activity"/>
    <property type="evidence" value="ECO:0007669"/>
    <property type="project" value="InterPro"/>
</dbReference>
<evidence type="ECO:0000256" key="3">
    <source>
        <dbReference type="ARBA" id="ARBA00022692"/>
    </source>
</evidence>
<dbReference type="GO" id="GO:0016020">
    <property type="term" value="C:membrane"/>
    <property type="evidence" value="ECO:0007669"/>
    <property type="project" value="UniProtKB-SubCell"/>
</dbReference>
<evidence type="ECO:0000256" key="5">
    <source>
        <dbReference type="ARBA" id="ARBA00023136"/>
    </source>
</evidence>
<keyword evidence="2" id="KW-0813">Transport</keyword>
<dbReference type="PIRSF" id="PIRSF006060">
    <property type="entry name" value="AA_transporter"/>
    <property type="match status" value="1"/>
</dbReference>
<name>A0AAW9DWZ7_ACIAO</name>
<dbReference type="Proteomes" id="UP001279553">
    <property type="component" value="Unassembled WGS sequence"/>
</dbReference>
<feature type="transmembrane region" description="Helical" evidence="6">
    <location>
        <begin position="358"/>
        <end position="383"/>
    </location>
</feature>
<evidence type="ECO:0000256" key="2">
    <source>
        <dbReference type="ARBA" id="ARBA00022448"/>
    </source>
</evidence>
<dbReference type="PANTHER" id="PTHR45649">
    <property type="entry name" value="AMINO-ACID PERMEASE BAT1"/>
    <property type="match status" value="1"/>
</dbReference>
<feature type="transmembrane region" description="Helical" evidence="6">
    <location>
        <begin position="105"/>
        <end position="132"/>
    </location>
</feature>
<feature type="transmembrane region" description="Helical" evidence="6">
    <location>
        <begin position="31"/>
        <end position="55"/>
    </location>
</feature>
<feature type="transmembrane region" description="Helical" evidence="6">
    <location>
        <begin position="430"/>
        <end position="450"/>
    </location>
</feature>
<feature type="transmembrane region" description="Helical" evidence="6">
    <location>
        <begin position="470"/>
        <end position="488"/>
    </location>
</feature>
<accession>A0AAW9DWZ7</accession>
<comment type="subcellular location">
    <subcellularLocation>
        <location evidence="1">Membrane</location>
        <topology evidence="1">Multi-pass membrane protein</topology>
    </subcellularLocation>
</comment>
<keyword evidence="5 6" id="KW-0472">Membrane</keyword>
<dbReference type="Gene3D" id="1.20.1740.10">
    <property type="entry name" value="Amino acid/polyamine transporter I"/>
    <property type="match status" value="1"/>
</dbReference>
<proteinExistence type="predicted"/>
<evidence type="ECO:0000313" key="7">
    <source>
        <dbReference type="EMBL" id="MDX5932517.1"/>
    </source>
</evidence>
<dbReference type="AlphaFoldDB" id="A0AAW9DWZ7"/>
<dbReference type="InterPro" id="IPR002293">
    <property type="entry name" value="AA/rel_permease1"/>
</dbReference>
<keyword evidence="8" id="KW-1185">Reference proteome</keyword>
<organism evidence="7 8">
    <name type="scientific">Acidiphilium acidophilum</name>
    <name type="common">Thiobacillus acidophilus</name>
    <dbReference type="NCBI Taxonomy" id="76588"/>
    <lineage>
        <taxon>Bacteria</taxon>
        <taxon>Pseudomonadati</taxon>
        <taxon>Pseudomonadota</taxon>
        <taxon>Alphaproteobacteria</taxon>
        <taxon>Acetobacterales</taxon>
        <taxon>Acidocellaceae</taxon>
        <taxon>Acidiphilium</taxon>
    </lineage>
</organism>
<feature type="transmembrane region" description="Helical" evidence="6">
    <location>
        <begin position="224"/>
        <end position="242"/>
    </location>
</feature>
<feature type="transmembrane region" description="Helical" evidence="6">
    <location>
        <begin position="262"/>
        <end position="284"/>
    </location>
</feature>
<keyword evidence="3 6" id="KW-0812">Transmembrane</keyword>
<reference evidence="7 8" key="1">
    <citation type="submission" date="2023-11" db="EMBL/GenBank/DDBJ databases">
        <title>MicrobeMod: A computational toolkit for identifying prokaryotic methylation and restriction-modification with nanopore sequencing.</title>
        <authorList>
            <person name="Crits-Christoph A."/>
            <person name="Kang S.C."/>
            <person name="Lee H."/>
            <person name="Ostrov N."/>
        </authorList>
    </citation>
    <scope>NUCLEOTIDE SEQUENCE [LARGE SCALE GENOMIC DNA]</scope>
    <source>
        <strain evidence="7 8">DSMZ 700</strain>
    </source>
</reference>
<evidence type="ECO:0000256" key="6">
    <source>
        <dbReference type="SAM" id="Phobius"/>
    </source>
</evidence>
<dbReference type="Pfam" id="PF13520">
    <property type="entry name" value="AA_permease_2"/>
    <property type="match status" value="1"/>
</dbReference>
<dbReference type="PANTHER" id="PTHR45649:SF26">
    <property type="entry name" value="OS04G0435100 PROTEIN"/>
    <property type="match status" value="1"/>
</dbReference>
<evidence type="ECO:0000256" key="4">
    <source>
        <dbReference type="ARBA" id="ARBA00022989"/>
    </source>
</evidence>
<dbReference type="EMBL" id="JAWXYB010000018">
    <property type="protein sequence ID" value="MDX5932517.1"/>
    <property type="molecule type" value="Genomic_DNA"/>
</dbReference>
<evidence type="ECO:0000256" key="1">
    <source>
        <dbReference type="ARBA" id="ARBA00004141"/>
    </source>
</evidence>
<comment type="caution">
    <text evidence="7">The sequence shown here is derived from an EMBL/GenBank/DDBJ whole genome shotgun (WGS) entry which is preliminary data.</text>
</comment>
<gene>
    <name evidence="7" type="ORF">SIL87_17300</name>
</gene>
<evidence type="ECO:0000313" key="8">
    <source>
        <dbReference type="Proteomes" id="UP001279553"/>
    </source>
</evidence>
<keyword evidence="4 6" id="KW-1133">Transmembrane helix</keyword>
<feature type="transmembrane region" description="Helical" evidence="6">
    <location>
        <begin position="182"/>
        <end position="204"/>
    </location>
</feature>
<sequence length="517" mass="54632">MSDTPITPTDHADGLRDLGYIQELRRELGPFASFASGFSFVSILTTVFELFAFGFGLGGPAFFWTWPIVFIGQFCVALVFAELSVRFPVSGAIYQWSRRVATDPLGWFAGWFMLIGYIVSVSAIAIAMQAALPGVWSGFQLVGGNASPTSPTGALNAIVLGSIVILICGLISAFGIKRLATLTIIGVSTEIFGVCLLIVILFTHTVRGPGVIMTTGGVEGHGSYIWPFLASMLMATYVMYGFDSAAELSEETRDPRRTAPSAITRCMLVSAVGGGLVLLGTLMASPSLGADLANNGIAYVLTAQAGNVLGRIMLAIVSVSIFSAALAIQASAARVMFSMARDGRLPFSRALSTVSKRTATPLLPSFVVCMTAIGILLLSLGSASVFGDITSVAVVIVYLAYLLVTLPLLIQRLRGHPVYSKPPLAGHFTLGRWGLPVNLVAVVFGAVLMVDVAWPRAEIYNTGNGPWPMTWFAPLFILGATIVGAIAYPMMRRQAASKAVIMPDATGLTTALGQDPA</sequence>